<dbReference type="NCBIfam" id="TIGR01451">
    <property type="entry name" value="B_ant_repeat"/>
    <property type="match status" value="1"/>
</dbReference>
<protein>
    <submittedName>
        <fullName evidence="7">DUF11 domain-containing protein</fullName>
    </submittedName>
</protein>
<evidence type="ECO:0000256" key="1">
    <source>
        <dbReference type="ARBA" id="ARBA00004370"/>
    </source>
</evidence>
<name>A0A5D4XMV2_9GAMM</name>
<dbReference type="InterPro" id="IPR047589">
    <property type="entry name" value="DUF11_rpt"/>
</dbReference>
<dbReference type="InterPro" id="IPR036737">
    <property type="entry name" value="OmpA-like_sf"/>
</dbReference>
<dbReference type="SUPFAM" id="SSF103088">
    <property type="entry name" value="OmpA-like"/>
    <property type="match status" value="1"/>
</dbReference>
<dbReference type="Gene3D" id="2.60.40.10">
    <property type="entry name" value="Immunoglobulins"/>
    <property type="match status" value="3"/>
</dbReference>
<dbReference type="RefSeq" id="WP_149102557.1">
    <property type="nucleotide sequence ID" value="NZ_VTFT01000001.1"/>
</dbReference>
<dbReference type="InterPro" id="IPR013783">
    <property type="entry name" value="Ig-like_fold"/>
</dbReference>
<dbReference type="InterPro" id="IPR051172">
    <property type="entry name" value="Chlamydia_OmcB"/>
</dbReference>
<comment type="caution">
    <text evidence="7">The sequence shown here is derived from an EMBL/GenBank/DDBJ whole genome shotgun (WGS) entry which is preliminary data.</text>
</comment>
<comment type="subcellular location">
    <subcellularLocation>
        <location evidence="1">Membrane</location>
    </subcellularLocation>
</comment>
<feature type="chain" id="PRO_5022774279" evidence="5">
    <location>
        <begin position="35"/>
        <end position="2031"/>
    </location>
</feature>
<feature type="compositionally biased region" description="Polar residues" evidence="4">
    <location>
        <begin position="588"/>
        <end position="600"/>
    </location>
</feature>
<reference evidence="7 8" key="1">
    <citation type="submission" date="2019-08" db="EMBL/GenBank/DDBJ databases">
        <title>Luteimonas viscosus sp. nov., isolated from soil of a sunflower field.</title>
        <authorList>
            <person name="Jianli Z."/>
            <person name="Ying Z."/>
        </authorList>
    </citation>
    <scope>NUCLEOTIDE SEQUENCE [LARGE SCALE GENOMIC DNA]</scope>
    <source>
        <strain evidence="7 8">XBU10</strain>
    </source>
</reference>
<evidence type="ECO:0000313" key="7">
    <source>
        <dbReference type="EMBL" id="TYT26007.1"/>
    </source>
</evidence>
<dbReference type="Pfam" id="PF00691">
    <property type="entry name" value="OmpA"/>
    <property type="match status" value="1"/>
</dbReference>
<dbReference type="Proteomes" id="UP000324973">
    <property type="component" value="Unassembled WGS sequence"/>
</dbReference>
<feature type="domain" description="OmpA-like" evidence="6">
    <location>
        <begin position="1929"/>
        <end position="2031"/>
    </location>
</feature>
<gene>
    <name evidence="7" type="ORF">FZO89_06935</name>
</gene>
<dbReference type="PANTHER" id="PTHR34819:SF3">
    <property type="entry name" value="CELL SURFACE PROTEIN"/>
    <property type="match status" value="1"/>
</dbReference>
<dbReference type="SUPFAM" id="SSF101898">
    <property type="entry name" value="NHL repeat"/>
    <property type="match status" value="1"/>
</dbReference>
<dbReference type="PROSITE" id="PS51123">
    <property type="entry name" value="OMPA_2"/>
    <property type="match status" value="1"/>
</dbReference>
<dbReference type="PRINTS" id="PR01021">
    <property type="entry name" value="OMPADOMAIN"/>
</dbReference>
<evidence type="ECO:0000259" key="6">
    <source>
        <dbReference type="PROSITE" id="PS51123"/>
    </source>
</evidence>
<dbReference type="PANTHER" id="PTHR34819">
    <property type="entry name" value="LARGE CYSTEINE-RICH PERIPLASMIC PROTEIN OMCB"/>
    <property type="match status" value="1"/>
</dbReference>
<evidence type="ECO:0000256" key="4">
    <source>
        <dbReference type="SAM" id="MobiDB-lite"/>
    </source>
</evidence>
<dbReference type="CDD" id="cd07185">
    <property type="entry name" value="OmpA_C-like"/>
    <property type="match status" value="1"/>
</dbReference>
<dbReference type="OrthoDB" id="28717at2"/>
<dbReference type="Pfam" id="PF01345">
    <property type="entry name" value="DUF11"/>
    <property type="match status" value="4"/>
</dbReference>
<proteinExistence type="predicted"/>
<evidence type="ECO:0000313" key="8">
    <source>
        <dbReference type="Proteomes" id="UP000324973"/>
    </source>
</evidence>
<evidence type="ECO:0000256" key="2">
    <source>
        <dbReference type="ARBA" id="ARBA00023136"/>
    </source>
</evidence>
<accession>A0A5D4XMV2</accession>
<keyword evidence="8" id="KW-1185">Reference proteome</keyword>
<dbReference type="InterPro" id="IPR006664">
    <property type="entry name" value="OMP_bac"/>
</dbReference>
<dbReference type="Gene3D" id="2.60.40.740">
    <property type="match status" value="3"/>
</dbReference>
<dbReference type="InterPro" id="IPR001434">
    <property type="entry name" value="OmcB-like_DUF11"/>
</dbReference>
<evidence type="ECO:0000256" key="5">
    <source>
        <dbReference type="SAM" id="SignalP"/>
    </source>
</evidence>
<feature type="region of interest" description="Disordered" evidence="4">
    <location>
        <begin position="576"/>
        <end position="600"/>
    </location>
</feature>
<evidence type="ECO:0000256" key="3">
    <source>
        <dbReference type="PROSITE-ProRule" id="PRU00473"/>
    </source>
</evidence>
<dbReference type="Gene3D" id="3.30.1330.60">
    <property type="entry name" value="OmpA-like domain"/>
    <property type="match status" value="1"/>
</dbReference>
<keyword evidence="5" id="KW-0732">Signal</keyword>
<dbReference type="InterPro" id="IPR006665">
    <property type="entry name" value="OmpA-like"/>
</dbReference>
<feature type="signal peptide" evidence="5">
    <location>
        <begin position="1"/>
        <end position="34"/>
    </location>
</feature>
<dbReference type="EMBL" id="VTFT01000001">
    <property type="protein sequence ID" value="TYT26007.1"/>
    <property type="molecule type" value="Genomic_DNA"/>
</dbReference>
<keyword evidence="2 3" id="KW-0472">Membrane</keyword>
<sequence>MLSNGYGQARAAAAGVVLALIAGFAGLAASPVLAQSASLTNVATVAAPEGTTDTDPGNNTDGATVTVSAAAPYSFCTAPGGSATSNAIYSFVNGVEISRYEPGAASDATVPELALPTVGGNVNALMIDPVRDRMLFHATTGSMIWAYDADNGGWYQALASGLSSSDFPRAGMAPDGVGYLIASGSSPVVIRLTADATGFGYSAQDIGNLQYDFAPTDPGSGDVAFDADGFGWIAAGQDLYRIDFSTPGSPQATRQTRPLLDGQPSTIQWAGVAFADDGRLFVANNSSPSQYYAYDPATGTLAAQAPTSANGSRDLASCAFPEIAQAELSVVKTLAEVNGAPYVDGAAVAAGDVLSYAITIDNAGGAVGTLFAGDVAETVPANSAYVAAGNDFTCTGSACTNTSAFNVPANGSAVLDFVVQVDDPLPANVTSIANAVSFPNGSIDCTAAGNDCEELTPLGPASSVEKASSPASGSPVSAGETIDYTLTVTVANAATTEAITLTDTLGAGLTLDGALPAGCTAAGQVVTCVLAAGAGVGPHVFEYSATVDSDATGTVGNVVVPTTPPGGDPDPDCTSCETGHPLAPATSVAKSSTPAPGTSVSPGQAIDYTLTVTVANAATTEAITLTDTLGAGLTLDGALPAGCTSGGQVVTCVLAAGAAVGVHTFDYAATVDADATGSVGNVVVATTPPGGDPDPECTSCETGHPLTPATSVAKSSTPAAGTPVVPGQAIDYTLAVTVANAATTEAITLTDTLGAGLTLDGALPVGCTAAGQVVTCVLAAGATVGVHTFDYTATVDADATGSVGNVVVATTPPGGDPDPECTSCETEHPLTPATTVTKSSNPASGATVTPGQTIDYTLAVTVANAATTEAITLTDTLGAGLTLEGAFPAGCTASGQVVTCVLAAGAAVGVHTFEYAATVDGDATGTVGNVVVPSTPPGGDPDPECTTCSTRHEVEPTSITVVKSSDPAPGSEVAPGDTLTYTLTATIANSATTEVLTLVDVPGEGLGFGEVTSAGAFACSGSLTCTLPAGTLPGTYALSYTATVDADATGTLRNAVTASNQPGGSDPEPECTTCETEHEVLPTSITVAKSSDPAPGSEVSPGDTLAYTLTVTVAHSATTQVLTLVDTLGEGLGFGEVTDAGAFACTGSLTCTLPAETVPGTYALTYTATVDADAAGTLGNVVTASNPPGGDPEPECTTCATEHDVIAPVVTVTKSSDPGSDTPVRAGDVITYTLQATVERSSTREVLTLDDTLGEGLSFGEVTDAGAFACTGTLTCTLPAGTLPGTYALTYTATVDADATVIVSNVVAASGGTGTGGQPPTCGSCNTQHPLVEPRIVIAKQATPGEDQEVGVGDVIEYTLTATVENSATRADVRLVDTPGPGLALGALPAGCAAQGATVVCTLPTGTVPGDYAFTYPATVTADASGSVGNVVVGESSDVEPECTVCETRHELSDDALLRIVKSVAVRNVAIGDLVRYTLAVENIGAVNVTGATLVDTPPDGFSYVEGSMAVTDRDGAFTLDGRYPLRIGGLDIEAGGQATIVYLLRVGAGVRAGTHVNEAVAVDGANTPISNVATAQVALDADPLLDDSLVFGTVFDDRDGDGWQDRADLGDVRVQGGFAPAAYVAGSTTIDRGDGPQPVADASAPLLHGIDVGAIAARQSEADPVEARQVVIRQRLRSADFTGDFVLSSAQGVTLRMDAAGNPTLERSGEAAKGLNAAEPTVERVVSAVEGGFDVAYVISNAGIDERGIPGVRIASVEGVLIETDQYGRYHLADVHGGDWGHGRNFILKVDPATLPPGTPFTTANPLVRRVTPGLPVRFDFGVQLPVQVLPGGERRVELELGEVIFAPGSTEVREAYLPAITRMAEQFERHRGGEVAITADGDSEGLAFARAAAVRDALQAQVAAEAQAGLSVVLRTRVEDPHSLVAGVDAGGALLGTVLFDTDQSRIRPEFEDLLDAVARRLEQLGGGVVAIVGHTDVRGSHAYNAALGLRRASAVQQALAQRLSPEVRAKVRVEASSDPAAPVGTERR</sequence>
<dbReference type="GO" id="GO:0016020">
    <property type="term" value="C:membrane"/>
    <property type="evidence" value="ECO:0007669"/>
    <property type="project" value="UniProtKB-SubCell"/>
</dbReference>
<organism evidence="7 8">
    <name type="scientific">Luteimonas viscosa</name>
    <dbReference type="NCBI Taxonomy" id="1132694"/>
    <lineage>
        <taxon>Bacteria</taxon>
        <taxon>Pseudomonadati</taxon>
        <taxon>Pseudomonadota</taxon>
        <taxon>Gammaproteobacteria</taxon>
        <taxon>Lysobacterales</taxon>
        <taxon>Lysobacteraceae</taxon>
        <taxon>Luteimonas</taxon>
    </lineage>
</organism>